<dbReference type="SUPFAM" id="SSF52467">
    <property type="entry name" value="DHS-like NAD/FAD-binding domain"/>
    <property type="match status" value="1"/>
</dbReference>
<dbReference type="InterPro" id="IPR050134">
    <property type="entry name" value="NAD-dep_sirtuin_deacylases"/>
</dbReference>
<keyword evidence="3" id="KW-0963">Cytoplasm</keyword>
<dbReference type="STRING" id="1207063.P24_16722"/>
<dbReference type="Pfam" id="PF02146">
    <property type="entry name" value="SIR2"/>
    <property type="match status" value="1"/>
</dbReference>
<feature type="binding site" evidence="3">
    <location>
        <begin position="203"/>
        <end position="205"/>
    </location>
    <ligand>
        <name>NAD(+)</name>
        <dbReference type="ChEBI" id="CHEBI:57540"/>
    </ligand>
</feature>
<dbReference type="PANTHER" id="PTHR11085">
    <property type="entry name" value="NAD-DEPENDENT PROTEIN DEACYLASE SIRTUIN-5, MITOCHONDRIAL-RELATED"/>
    <property type="match status" value="1"/>
</dbReference>
<gene>
    <name evidence="3" type="primary">cobB</name>
    <name evidence="6" type="ORF">P24_16722</name>
</gene>
<feature type="binding site" evidence="3">
    <location>
        <begin position="10"/>
        <end position="29"/>
    </location>
    <ligand>
        <name>NAD(+)</name>
        <dbReference type="ChEBI" id="CHEBI:57540"/>
    </ligand>
</feature>
<feature type="binding site" evidence="3">
    <location>
        <position position="54"/>
    </location>
    <ligand>
        <name>substrate</name>
    </ligand>
</feature>
<keyword evidence="1" id="KW-0808">Transferase</keyword>
<dbReference type="GO" id="GO:0036055">
    <property type="term" value="F:protein-succinyllysine desuccinylase activity"/>
    <property type="evidence" value="ECO:0007669"/>
    <property type="project" value="UniProtKB-UniRule"/>
</dbReference>
<feature type="binding site" evidence="3">
    <location>
        <begin position="176"/>
        <end position="178"/>
    </location>
    <ligand>
        <name>NAD(+)</name>
        <dbReference type="ChEBI" id="CHEBI:57540"/>
    </ligand>
</feature>
<dbReference type="AlphaFoldDB" id="K2J2C0"/>
<comment type="caution">
    <text evidence="6">The sequence shown here is derived from an EMBL/GenBank/DDBJ whole genome shotgun (WGS) entry which is preliminary data.</text>
</comment>
<dbReference type="PROSITE" id="PS50305">
    <property type="entry name" value="SIRTUIN"/>
    <property type="match status" value="1"/>
</dbReference>
<dbReference type="GO" id="GO:0017136">
    <property type="term" value="F:histone deacetylase activity, NAD-dependent"/>
    <property type="evidence" value="ECO:0007669"/>
    <property type="project" value="TreeGrafter"/>
</dbReference>
<dbReference type="GO" id="GO:0008270">
    <property type="term" value="F:zinc ion binding"/>
    <property type="evidence" value="ECO:0007669"/>
    <property type="project" value="UniProtKB-UniRule"/>
</dbReference>
<feature type="binding site" evidence="3">
    <location>
        <position position="57"/>
    </location>
    <ligand>
        <name>substrate</name>
    </ligand>
</feature>
<evidence type="ECO:0000256" key="4">
    <source>
        <dbReference type="PROSITE-ProRule" id="PRU00236"/>
    </source>
</evidence>
<dbReference type="InterPro" id="IPR026590">
    <property type="entry name" value="Ssirtuin_cat_dom"/>
</dbReference>
<dbReference type="InterPro" id="IPR029035">
    <property type="entry name" value="DHS-like_NAD/FAD-binding_dom"/>
</dbReference>
<reference evidence="6 7" key="1">
    <citation type="journal article" date="2012" name="J. Bacteriol.">
        <title>Genome Sequence of Oceanibaculum indicum Type Strain P24.</title>
        <authorList>
            <person name="Lai Q."/>
            <person name="Shao Z."/>
        </authorList>
    </citation>
    <scope>NUCLEOTIDE SEQUENCE [LARGE SCALE GENOMIC DNA]</scope>
    <source>
        <strain evidence="6 7">P24</strain>
    </source>
</reference>
<evidence type="ECO:0000256" key="3">
    <source>
        <dbReference type="HAMAP-Rule" id="MF_01121"/>
    </source>
</evidence>
<dbReference type="InterPro" id="IPR026591">
    <property type="entry name" value="Sirtuin_cat_small_dom_sf"/>
</dbReference>
<dbReference type="Gene3D" id="3.40.50.1220">
    <property type="entry name" value="TPP-binding domain"/>
    <property type="match status" value="1"/>
</dbReference>
<accession>K2J2C0</accession>
<feature type="binding site" evidence="3">
    <location>
        <position position="221"/>
    </location>
    <ligand>
        <name>NAD(+)</name>
        <dbReference type="ChEBI" id="CHEBI:57540"/>
    </ligand>
</feature>
<comment type="catalytic activity">
    <reaction evidence="3">
        <text>N(6)-succinyl-L-lysyl-[protein] + NAD(+) + H2O = 2''-O-succinyl-ADP-D-ribose + nicotinamide + L-lysyl-[protein]</text>
        <dbReference type="Rhea" id="RHEA:47668"/>
        <dbReference type="Rhea" id="RHEA-COMP:9752"/>
        <dbReference type="Rhea" id="RHEA-COMP:11877"/>
        <dbReference type="ChEBI" id="CHEBI:15377"/>
        <dbReference type="ChEBI" id="CHEBI:17154"/>
        <dbReference type="ChEBI" id="CHEBI:29969"/>
        <dbReference type="ChEBI" id="CHEBI:57540"/>
        <dbReference type="ChEBI" id="CHEBI:87830"/>
        <dbReference type="ChEBI" id="CHEBI:87832"/>
    </reaction>
</comment>
<feature type="binding site" evidence="3 4">
    <location>
        <position position="120"/>
    </location>
    <ligand>
        <name>Zn(2+)</name>
        <dbReference type="ChEBI" id="CHEBI:29105"/>
    </ligand>
</feature>
<keyword evidence="2 3" id="KW-0520">NAD</keyword>
<evidence type="ECO:0000259" key="5">
    <source>
        <dbReference type="PROSITE" id="PS50305"/>
    </source>
</evidence>
<evidence type="ECO:0000313" key="6">
    <source>
        <dbReference type="EMBL" id="EKE69183.1"/>
    </source>
</evidence>
<comment type="function">
    <text evidence="3">NAD-dependent lysine deacetylase and desuccinylase that specifically removes acetyl and succinyl groups on target proteins. Modulates the activities of several proteins which are inactive in their acylated form.</text>
</comment>
<feature type="binding site" evidence="3 4">
    <location>
        <position position="117"/>
    </location>
    <ligand>
        <name>Zn(2+)</name>
        <dbReference type="ChEBI" id="CHEBI:29105"/>
    </ligand>
</feature>
<sequence>MAESIVILTGAGISKESGLDTFRDADGIWSRVRIEDVATPQAFRDNPLRVHDFYNARRQQLLESNIQPNPAHLALARLQRDWPGEVLLVTQNIDDLHERGGSASVLHMHGELLKARCTHCHVVAEWRAPLSVGTACPSCGHAAGLRPHVVWFGEMPLEMERIYTALDACGLFVSIGTSGNVYPAAGFVDEVSRRGHAHTVELNLEPSSGTDLFDEAIHGPASEIAPAFVERVLTSGW</sequence>
<dbReference type="PANTHER" id="PTHR11085:SF4">
    <property type="entry name" value="NAD-DEPENDENT PROTEIN DEACYLASE"/>
    <property type="match status" value="1"/>
</dbReference>
<dbReference type="GO" id="GO:0005737">
    <property type="term" value="C:cytoplasm"/>
    <property type="evidence" value="ECO:0007669"/>
    <property type="project" value="UniProtKB-SubCell"/>
</dbReference>
<dbReference type="Proteomes" id="UP000006746">
    <property type="component" value="Unassembled WGS sequence"/>
</dbReference>
<dbReference type="InterPro" id="IPR003000">
    <property type="entry name" value="Sirtuin"/>
</dbReference>
<dbReference type="GO" id="GO:0036054">
    <property type="term" value="F:protein-malonyllysine demalonylase activity"/>
    <property type="evidence" value="ECO:0007669"/>
    <property type="project" value="InterPro"/>
</dbReference>
<dbReference type="Gene3D" id="3.30.1600.10">
    <property type="entry name" value="SIR2/SIRT2 'Small Domain"/>
    <property type="match status" value="1"/>
</dbReference>
<feature type="binding site" evidence="3 4">
    <location>
        <position position="136"/>
    </location>
    <ligand>
        <name>Zn(2+)</name>
        <dbReference type="ChEBI" id="CHEBI:29105"/>
    </ligand>
</feature>
<comment type="domain">
    <text evidence="3">2 residues (Tyr-54 and Arg-57) present in a large hydrophobic pocket are probably involved in substrate specificity. They are important for desuccinylation activity, but dispensable for deacetylation activity.</text>
</comment>
<dbReference type="CDD" id="cd01412">
    <property type="entry name" value="SIRT5_Af1_CobB"/>
    <property type="match status" value="1"/>
</dbReference>
<keyword evidence="3 4" id="KW-0862">Zinc</keyword>
<dbReference type="EMBL" id="AMRL01000031">
    <property type="protein sequence ID" value="EKE69183.1"/>
    <property type="molecule type" value="Genomic_DNA"/>
</dbReference>
<feature type="binding site" evidence="3 4">
    <location>
        <position position="139"/>
    </location>
    <ligand>
        <name>Zn(2+)</name>
        <dbReference type="ChEBI" id="CHEBI:29105"/>
    </ligand>
</feature>
<evidence type="ECO:0000256" key="1">
    <source>
        <dbReference type="ARBA" id="ARBA00022679"/>
    </source>
</evidence>
<protein>
    <recommendedName>
        <fullName evidence="3">NAD-dependent protein deacylase</fullName>
        <ecNumber evidence="3">2.3.1.286</ecNumber>
    </recommendedName>
    <alternativeName>
        <fullName evidence="3">Regulatory protein SIR2 homolog</fullName>
    </alternativeName>
</protein>
<comment type="similarity">
    <text evidence="3">Belongs to the sirtuin family. Class III subfamily.</text>
</comment>
<feature type="domain" description="Deacetylase sirtuin-type" evidence="5">
    <location>
        <begin position="1"/>
        <end position="235"/>
    </location>
</feature>
<evidence type="ECO:0000256" key="2">
    <source>
        <dbReference type="ARBA" id="ARBA00023027"/>
    </source>
</evidence>
<feature type="binding site" evidence="3">
    <location>
        <begin position="91"/>
        <end position="94"/>
    </location>
    <ligand>
        <name>NAD(+)</name>
        <dbReference type="ChEBI" id="CHEBI:57540"/>
    </ligand>
</feature>
<evidence type="ECO:0000313" key="7">
    <source>
        <dbReference type="Proteomes" id="UP000006746"/>
    </source>
</evidence>
<name>K2J2C0_9PROT</name>
<dbReference type="EC" id="2.3.1.286" evidence="3"/>
<dbReference type="GO" id="GO:0070403">
    <property type="term" value="F:NAD+ binding"/>
    <property type="evidence" value="ECO:0007669"/>
    <property type="project" value="UniProtKB-UniRule"/>
</dbReference>
<comment type="catalytic activity">
    <reaction evidence="3">
        <text>N(6)-acetyl-L-lysyl-[protein] + NAD(+) + H2O = 2''-O-acetyl-ADP-D-ribose + nicotinamide + L-lysyl-[protein]</text>
        <dbReference type="Rhea" id="RHEA:43636"/>
        <dbReference type="Rhea" id="RHEA-COMP:9752"/>
        <dbReference type="Rhea" id="RHEA-COMP:10731"/>
        <dbReference type="ChEBI" id="CHEBI:15377"/>
        <dbReference type="ChEBI" id="CHEBI:17154"/>
        <dbReference type="ChEBI" id="CHEBI:29969"/>
        <dbReference type="ChEBI" id="CHEBI:57540"/>
        <dbReference type="ChEBI" id="CHEBI:61930"/>
        <dbReference type="ChEBI" id="CHEBI:83767"/>
        <dbReference type="EC" id="2.3.1.286"/>
    </reaction>
</comment>
<keyword evidence="3 4" id="KW-0479">Metal-binding</keyword>
<dbReference type="RefSeq" id="WP_008945946.1">
    <property type="nucleotide sequence ID" value="NZ_AMRL01000031.1"/>
</dbReference>
<keyword evidence="7" id="KW-1185">Reference proteome</keyword>
<organism evidence="6 7">
    <name type="scientific">Oceanibaculum indicum P24</name>
    <dbReference type="NCBI Taxonomy" id="1207063"/>
    <lineage>
        <taxon>Bacteria</taxon>
        <taxon>Pseudomonadati</taxon>
        <taxon>Pseudomonadota</taxon>
        <taxon>Alphaproteobacteria</taxon>
        <taxon>Rhodospirillales</taxon>
        <taxon>Oceanibaculaceae</taxon>
        <taxon>Oceanibaculum</taxon>
    </lineage>
</organism>
<comment type="cofactor">
    <cofactor evidence="3">
        <name>Zn(2+)</name>
        <dbReference type="ChEBI" id="CHEBI:29105"/>
    </cofactor>
    <text evidence="3">Binds 1 zinc ion per subunit.</text>
</comment>
<dbReference type="NCBIfam" id="NF001755">
    <property type="entry name" value="PRK00481.1-5"/>
    <property type="match status" value="1"/>
</dbReference>
<dbReference type="InterPro" id="IPR027546">
    <property type="entry name" value="Sirtuin_class_III"/>
</dbReference>
<dbReference type="eggNOG" id="COG0846">
    <property type="taxonomic scope" value="Bacteria"/>
</dbReference>
<dbReference type="HAMAP" id="MF_01121">
    <property type="entry name" value="Sirtuin_ClassIII"/>
    <property type="match status" value="1"/>
</dbReference>
<feature type="active site" description="Proton acceptor" evidence="3 4">
    <location>
        <position position="109"/>
    </location>
</feature>
<proteinExistence type="inferred from homology"/>
<comment type="subcellular location">
    <subcellularLocation>
        <location evidence="3">Cytoplasm</location>
    </subcellularLocation>
</comment>
<dbReference type="PATRIC" id="fig|1207063.3.peg.3370"/>